<dbReference type="AlphaFoldDB" id="A0A3S4F2Z9"/>
<sequence>MDTYCLPAHQPSAVSVEGLDHAHYHALVRAIHKVFSTELAEVTLALLFDGLPLVQTVFDVSGQREHAGHPLLGHASLCDGAMDRIAPPGSREFAMCLAELVATSIHQIGVPFFLSASKIHSEDEIRAVVSFEEEPQWETLGVGRRIPLGLRYIPPQSTLFVCRNYSRPAPFPIEPSSANRQRHDPWDAMAWHQIFQDPWERKIPSRKPDSGGSISTG</sequence>
<name>A0A3S4F2Z9_9PEZI</name>
<accession>A0A3S4F2Z9</accession>
<organism evidence="1 2">
    <name type="scientific">Thermothielavioides terrestris</name>
    <dbReference type="NCBI Taxonomy" id="2587410"/>
    <lineage>
        <taxon>Eukaryota</taxon>
        <taxon>Fungi</taxon>
        <taxon>Dikarya</taxon>
        <taxon>Ascomycota</taxon>
        <taxon>Pezizomycotina</taxon>
        <taxon>Sordariomycetes</taxon>
        <taxon>Sordariomycetidae</taxon>
        <taxon>Sordariales</taxon>
        <taxon>Chaetomiaceae</taxon>
        <taxon>Thermothielavioides</taxon>
    </lineage>
</organism>
<proteinExistence type="predicted"/>
<dbReference type="Proteomes" id="UP000289323">
    <property type="component" value="Unassembled WGS sequence"/>
</dbReference>
<gene>
    <name evidence="1" type="ORF">TT172_LOCUS5519</name>
</gene>
<evidence type="ECO:0000313" key="2">
    <source>
        <dbReference type="Proteomes" id="UP000289323"/>
    </source>
</evidence>
<evidence type="ECO:0000313" key="1">
    <source>
        <dbReference type="EMBL" id="SPQ23100.1"/>
    </source>
</evidence>
<dbReference type="EMBL" id="OUUZ01000009">
    <property type="protein sequence ID" value="SPQ23100.1"/>
    <property type="molecule type" value="Genomic_DNA"/>
</dbReference>
<protein>
    <submittedName>
        <fullName evidence="1">247f220e-790b-4c41-a267-c208d96b1743</fullName>
    </submittedName>
</protein>
<reference evidence="1 2" key="1">
    <citation type="submission" date="2018-04" db="EMBL/GenBank/DDBJ databases">
        <authorList>
            <person name="Huttner S."/>
            <person name="Dainat J."/>
        </authorList>
    </citation>
    <scope>NUCLEOTIDE SEQUENCE [LARGE SCALE GENOMIC DNA]</scope>
</reference>